<dbReference type="OrthoDB" id="4560943at2"/>
<feature type="region of interest" description="Disordered" evidence="1">
    <location>
        <begin position="50"/>
        <end position="101"/>
    </location>
</feature>
<name>A0A560W607_9MICO</name>
<dbReference type="Proteomes" id="UP000315628">
    <property type="component" value="Unassembled WGS sequence"/>
</dbReference>
<comment type="caution">
    <text evidence="2">The sequence shown here is derived from an EMBL/GenBank/DDBJ whole genome shotgun (WGS) entry which is preliminary data.</text>
</comment>
<dbReference type="RefSeq" id="WP_144858242.1">
    <property type="nucleotide sequence ID" value="NZ_BAAAYT010000012.1"/>
</dbReference>
<gene>
    <name evidence="2" type="ORF">FB557_2813</name>
</gene>
<keyword evidence="3" id="KW-1185">Reference proteome</keyword>
<reference evidence="2 3" key="1">
    <citation type="submission" date="2019-06" db="EMBL/GenBank/DDBJ databases">
        <title>Sequencing the genomes of 1000 actinobacteria strains.</title>
        <authorList>
            <person name="Klenk H.-P."/>
        </authorList>
    </citation>
    <scope>NUCLEOTIDE SEQUENCE [LARGE SCALE GENOMIC DNA]</scope>
    <source>
        <strain evidence="2 3">DSM 18935</strain>
    </source>
</reference>
<protein>
    <recommendedName>
        <fullName evidence="4">Centromere-binding protein ParB C-terminal domain-containing protein</fullName>
    </recommendedName>
</protein>
<feature type="compositionally biased region" description="Polar residues" evidence="1">
    <location>
        <begin position="84"/>
        <end position="94"/>
    </location>
</feature>
<dbReference type="Gene3D" id="6.10.180.30">
    <property type="match status" value="1"/>
</dbReference>
<evidence type="ECO:0000256" key="1">
    <source>
        <dbReference type="SAM" id="MobiDB-lite"/>
    </source>
</evidence>
<proteinExistence type="predicted"/>
<evidence type="ECO:0000313" key="3">
    <source>
        <dbReference type="Proteomes" id="UP000315628"/>
    </source>
</evidence>
<evidence type="ECO:0008006" key="4">
    <source>
        <dbReference type="Google" id="ProtNLM"/>
    </source>
</evidence>
<dbReference type="AlphaFoldDB" id="A0A560W607"/>
<accession>A0A560W607</accession>
<evidence type="ECO:0000313" key="2">
    <source>
        <dbReference type="EMBL" id="TWD13046.1"/>
    </source>
</evidence>
<organism evidence="2 3">
    <name type="scientific">Marihabitans asiaticum</name>
    <dbReference type="NCBI Taxonomy" id="415218"/>
    <lineage>
        <taxon>Bacteria</taxon>
        <taxon>Bacillati</taxon>
        <taxon>Actinomycetota</taxon>
        <taxon>Actinomycetes</taxon>
        <taxon>Micrococcales</taxon>
        <taxon>Intrasporangiaceae</taxon>
        <taxon>Marihabitans</taxon>
    </lineage>
</organism>
<sequence>MTPKENLQAQVPAQHAERVRGTVAGMQRVHGAAYTLTQFLLDATEEHCRRLEAEHHDGQPWPPMPKGDLPRGARIGQARPAGRATSSTGDSSRITPEPEGG</sequence>
<dbReference type="EMBL" id="VIUW01000006">
    <property type="protein sequence ID" value="TWD13046.1"/>
    <property type="molecule type" value="Genomic_DNA"/>
</dbReference>